<dbReference type="AlphaFoldDB" id="A0A379LYK5"/>
<dbReference type="Proteomes" id="UP000254569">
    <property type="component" value="Unassembled WGS sequence"/>
</dbReference>
<feature type="compositionally biased region" description="Basic and acidic residues" evidence="1">
    <location>
        <begin position="1"/>
        <end position="15"/>
    </location>
</feature>
<dbReference type="Pfam" id="PF16170">
    <property type="entry name" value="DUF4873"/>
    <property type="match status" value="1"/>
</dbReference>
<dbReference type="OrthoDB" id="3683556at2"/>
<protein>
    <submittedName>
        <fullName evidence="3">Flavin binding monooxygenase</fullName>
    </submittedName>
</protein>
<sequence>MSDHADDLHDQDDPGYRGPAEVAVGDRTVGVDVEISGRFDPLLGRHVWRGRIRKLAEALGGDPSPAPGTTVTITVPGASEPATARISEIDLWGSHMVDGISRPPYPLPTDANGVHSSADANGVDPT</sequence>
<keyword evidence="3" id="KW-0503">Monooxygenase</keyword>
<evidence type="ECO:0000259" key="2">
    <source>
        <dbReference type="Pfam" id="PF16170"/>
    </source>
</evidence>
<proteinExistence type="predicted"/>
<dbReference type="GO" id="GO:0004497">
    <property type="term" value="F:monooxygenase activity"/>
    <property type="evidence" value="ECO:0007669"/>
    <property type="project" value="UniProtKB-KW"/>
</dbReference>
<accession>A0A379LYK5</accession>
<evidence type="ECO:0000256" key="1">
    <source>
        <dbReference type="SAM" id="MobiDB-lite"/>
    </source>
</evidence>
<gene>
    <name evidence="3" type="ORF">NCTC13296_01996</name>
</gene>
<organism evidence="3 4">
    <name type="scientific">Rhodococcus gordoniae</name>
    <dbReference type="NCBI Taxonomy" id="223392"/>
    <lineage>
        <taxon>Bacteria</taxon>
        <taxon>Bacillati</taxon>
        <taxon>Actinomycetota</taxon>
        <taxon>Actinomycetes</taxon>
        <taxon>Mycobacteriales</taxon>
        <taxon>Nocardiaceae</taxon>
        <taxon>Rhodococcus</taxon>
    </lineage>
</organism>
<reference evidence="3 4" key="1">
    <citation type="submission" date="2018-06" db="EMBL/GenBank/DDBJ databases">
        <authorList>
            <consortium name="Pathogen Informatics"/>
            <person name="Doyle S."/>
        </authorList>
    </citation>
    <scope>NUCLEOTIDE SEQUENCE [LARGE SCALE GENOMIC DNA]</scope>
    <source>
        <strain evidence="3 4">NCTC13296</strain>
    </source>
</reference>
<dbReference type="InterPro" id="IPR032371">
    <property type="entry name" value="DUF4873"/>
</dbReference>
<keyword evidence="3" id="KW-0560">Oxidoreductase</keyword>
<feature type="region of interest" description="Disordered" evidence="1">
    <location>
        <begin position="1"/>
        <end position="22"/>
    </location>
</feature>
<dbReference type="RefSeq" id="WP_016932926.1">
    <property type="nucleotide sequence ID" value="NZ_LPZN01000003.1"/>
</dbReference>
<name>A0A379LYK5_9NOCA</name>
<keyword evidence="4" id="KW-1185">Reference proteome</keyword>
<feature type="domain" description="DUF4873" evidence="2">
    <location>
        <begin position="15"/>
        <end position="106"/>
    </location>
</feature>
<dbReference type="EMBL" id="UGVI01000001">
    <property type="protein sequence ID" value="SUE15139.1"/>
    <property type="molecule type" value="Genomic_DNA"/>
</dbReference>
<feature type="region of interest" description="Disordered" evidence="1">
    <location>
        <begin position="101"/>
        <end position="126"/>
    </location>
</feature>
<evidence type="ECO:0000313" key="3">
    <source>
        <dbReference type="EMBL" id="SUE15139.1"/>
    </source>
</evidence>
<evidence type="ECO:0000313" key="4">
    <source>
        <dbReference type="Proteomes" id="UP000254569"/>
    </source>
</evidence>